<evidence type="ECO:0000256" key="6">
    <source>
        <dbReference type="ARBA" id="ARBA00023136"/>
    </source>
</evidence>
<dbReference type="PANTHER" id="PTHR21624:SF1">
    <property type="entry name" value="ALKYLGLYCEROL MONOOXYGENASE"/>
    <property type="match status" value="1"/>
</dbReference>
<evidence type="ECO:0000256" key="5">
    <source>
        <dbReference type="ARBA" id="ARBA00023098"/>
    </source>
</evidence>
<evidence type="ECO:0000256" key="7">
    <source>
        <dbReference type="SAM" id="Phobius"/>
    </source>
</evidence>
<dbReference type="AlphaFoldDB" id="A0A3E1NYC7"/>
<feature type="transmembrane region" description="Helical" evidence="7">
    <location>
        <begin position="126"/>
        <end position="149"/>
    </location>
</feature>
<evidence type="ECO:0000313" key="10">
    <source>
        <dbReference type="Proteomes" id="UP000261174"/>
    </source>
</evidence>
<dbReference type="Proteomes" id="UP000261174">
    <property type="component" value="Unassembled WGS sequence"/>
</dbReference>
<evidence type="ECO:0000256" key="2">
    <source>
        <dbReference type="ARBA" id="ARBA00022692"/>
    </source>
</evidence>
<dbReference type="GO" id="GO:0012505">
    <property type="term" value="C:endomembrane system"/>
    <property type="evidence" value="ECO:0007669"/>
    <property type="project" value="UniProtKB-SubCell"/>
</dbReference>
<dbReference type="EMBL" id="QTJV01000008">
    <property type="protein sequence ID" value="RFM32929.1"/>
    <property type="molecule type" value="Genomic_DNA"/>
</dbReference>
<reference evidence="9 10" key="1">
    <citation type="submission" date="2018-08" db="EMBL/GenBank/DDBJ databases">
        <title>Chitinophaga sp. K20C18050901, a novel bacterium isolated from forest soil.</title>
        <authorList>
            <person name="Wang C."/>
        </authorList>
    </citation>
    <scope>NUCLEOTIDE SEQUENCE [LARGE SCALE GENOMIC DNA]</scope>
    <source>
        <strain evidence="9 10">K20C18050901</strain>
    </source>
</reference>
<dbReference type="GO" id="GO:0050479">
    <property type="term" value="F:glyceryl-ether monooxygenase activity"/>
    <property type="evidence" value="ECO:0007669"/>
    <property type="project" value="TreeGrafter"/>
</dbReference>
<accession>A0A3E1NYC7</accession>
<evidence type="ECO:0000259" key="8">
    <source>
        <dbReference type="Pfam" id="PF04116"/>
    </source>
</evidence>
<dbReference type="GO" id="GO:0006643">
    <property type="term" value="P:membrane lipid metabolic process"/>
    <property type="evidence" value="ECO:0007669"/>
    <property type="project" value="TreeGrafter"/>
</dbReference>
<keyword evidence="5" id="KW-0443">Lipid metabolism</keyword>
<sequence>MTTYLPILLGKLQGIFGYVVLGLVITEWLLLVISKKMESNREGWVNVFSYVLDSIPYFFLGKVMIFGTMTWLYQYRLTTLSDAWYIWILAYLVYDFMFWLVHLLGHQVRFFWCIHGVHHTAEEMKLTVAVRGSFLGFLHIPLTIIWLPILGFDPFMIFICESIARLYGLYEHVNDHFDRYVGKQRLLEYLFITPSVHRVHHAKNYIYLDRNYGETFSIWDKIFGTFQTELDDIKPVYGILSEEINSKSLWQVQLLLWRDLWRDIRSAPRLIDKIRYVLKPPGWNHRDGGKMAAAYRDEAWQNYLHPLFKKEEVSPSNSKLEGISSSTI</sequence>
<feature type="transmembrane region" description="Helical" evidence="7">
    <location>
        <begin position="15"/>
        <end position="33"/>
    </location>
</feature>
<dbReference type="GO" id="GO:0005506">
    <property type="term" value="F:iron ion binding"/>
    <property type="evidence" value="ECO:0007669"/>
    <property type="project" value="InterPro"/>
</dbReference>
<dbReference type="RefSeq" id="WP_116855365.1">
    <property type="nucleotide sequence ID" value="NZ_QTJV01000008.1"/>
</dbReference>
<evidence type="ECO:0000256" key="4">
    <source>
        <dbReference type="ARBA" id="ARBA00023002"/>
    </source>
</evidence>
<feature type="domain" description="Fatty acid hydroxylase" evidence="8">
    <location>
        <begin position="87"/>
        <end position="225"/>
    </location>
</feature>
<dbReference type="InterPro" id="IPR006694">
    <property type="entry name" value="Fatty_acid_hydroxylase"/>
</dbReference>
<dbReference type="PANTHER" id="PTHR21624">
    <property type="entry name" value="STEROL DESATURASE-RELATED PROTEIN"/>
    <property type="match status" value="1"/>
</dbReference>
<name>A0A3E1NYC7_9BACT</name>
<comment type="subcellular location">
    <subcellularLocation>
        <location evidence="1">Endomembrane system</location>
        <topology evidence="1">Multi-pass membrane protein</topology>
    </subcellularLocation>
</comment>
<dbReference type="OrthoDB" id="9770329at2"/>
<protein>
    <submittedName>
        <fullName evidence="9">Sterol desaturase family protein</fullName>
    </submittedName>
</protein>
<keyword evidence="3 7" id="KW-1133">Transmembrane helix</keyword>
<keyword evidence="4" id="KW-0560">Oxidoreductase</keyword>
<dbReference type="InterPro" id="IPR051689">
    <property type="entry name" value="Sterol_desaturase/TMEM195"/>
</dbReference>
<keyword evidence="10" id="KW-1185">Reference proteome</keyword>
<evidence type="ECO:0000313" key="9">
    <source>
        <dbReference type="EMBL" id="RFM32929.1"/>
    </source>
</evidence>
<feature type="transmembrane region" description="Helical" evidence="7">
    <location>
        <begin position="84"/>
        <end position="105"/>
    </location>
</feature>
<keyword evidence="2 7" id="KW-0812">Transmembrane</keyword>
<dbReference type="Pfam" id="PF04116">
    <property type="entry name" value="FA_hydroxylase"/>
    <property type="match status" value="1"/>
</dbReference>
<comment type="caution">
    <text evidence="9">The sequence shown here is derived from an EMBL/GenBank/DDBJ whole genome shotgun (WGS) entry which is preliminary data.</text>
</comment>
<dbReference type="GO" id="GO:0016020">
    <property type="term" value="C:membrane"/>
    <property type="evidence" value="ECO:0007669"/>
    <property type="project" value="GOC"/>
</dbReference>
<proteinExistence type="predicted"/>
<keyword evidence="6 7" id="KW-0472">Membrane</keyword>
<organism evidence="9 10">
    <name type="scientific">Chitinophaga silvisoli</name>
    <dbReference type="NCBI Taxonomy" id="2291814"/>
    <lineage>
        <taxon>Bacteria</taxon>
        <taxon>Pseudomonadati</taxon>
        <taxon>Bacteroidota</taxon>
        <taxon>Chitinophagia</taxon>
        <taxon>Chitinophagales</taxon>
        <taxon>Chitinophagaceae</taxon>
        <taxon>Chitinophaga</taxon>
    </lineage>
</organism>
<evidence type="ECO:0000256" key="1">
    <source>
        <dbReference type="ARBA" id="ARBA00004127"/>
    </source>
</evidence>
<evidence type="ECO:0000256" key="3">
    <source>
        <dbReference type="ARBA" id="ARBA00022989"/>
    </source>
</evidence>
<feature type="transmembrane region" description="Helical" evidence="7">
    <location>
        <begin position="54"/>
        <end position="72"/>
    </location>
</feature>
<gene>
    <name evidence="9" type="ORF">DXN04_21055</name>
</gene>
<dbReference type="GO" id="GO:0008610">
    <property type="term" value="P:lipid biosynthetic process"/>
    <property type="evidence" value="ECO:0007669"/>
    <property type="project" value="InterPro"/>
</dbReference>